<dbReference type="PANTHER" id="PTHR35894:SF1">
    <property type="entry name" value="PHOSPHORIBULOKINASE _ URIDINE KINASE FAMILY"/>
    <property type="match status" value="1"/>
</dbReference>
<dbReference type="Gene3D" id="3.90.70.10">
    <property type="entry name" value="Cysteine proteinases"/>
    <property type="match status" value="1"/>
</dbReference>
<comment type="caution">
    <text evidence="3">The sequence shown here is derived from an EMBL/GenBank/DDBJ whole genome shotgun (WGS) entry which is preliminary data.</text>
</comment>
<dbReference type="Proteomes" id="UP000678374">
    <property type="component" value="Unassembled WGS sequence"/>
</dbReference>
<gene>
    <name evidence="3" type="ORF">KAK06_08560</name>
</gene>
<dbReference type="Gene3D" id="1.10.101.10">
    <property type="entry name" value="PGBD-like superfamily/PGBD"/>
    <property type="match status" value="1"/>
</dbReference>
<dbReference type="PANTHER" id="PTHR35894">
    <property type="entry name" value="GENERAL SECRETION PATHWAY PROTEIN A-RELATED"/>
    <property type="match status" value="1"/>
</dbReference>
<reference evidence="3" key="1">
    <citation type="submission" date="2021-04" db="EMBL/GenBank/DDBJ databases">
        <title>The genome sequence of Ideonella sp. 4Y11.</title>
        <authorList>
            <person name="Liu Y."/>
        </authorList>
    </citation>
    <scope>NUCLEOTIDE SEQUENCE</scope>
    <source>
        <strain evidence="3">4Y11</strain>
    </source>
</reference>
<dbReference type="InterPro" id="IPR002477">
    <property type="entry name" value="Peptidoglycan-bd-like"/>
</dbReference>
<keyword evidence="1" id="KW-1133">Transmembrane helix</keyword>
<dbReference type="SUPFAM" id="SSF52540">
    <property type="entry name" value="P-loop containing nucleoside triphosphate hydrolases"/>
    <property type="match status" value="1"/>
</dbReference>
<dbReference type="AlphaFoldDB" id="A0A941BQE1"/>
<sequence>MYESFFGLRQAPFTIAPDPRYLFLSERHREALAHLLYGLEGGGGFVLLSGEIGAGKTTLCRAFLEQVPAHTHVAYVFNPKLDAVELLQTICGEFGVPVPPGPGHEAPTIKDHIDALNAFLLQVHAEGGHSVLIIDEAQNLSADVLEQLRLLTNLETTERKLLQIILIGQPELRGMVARPELEQLAQRVIARYHLGPLDEADTARYLAHRLSVAGLQGELPFDVRAVQRLHALSGGVPRKINLLADRALLGAYAAGRAKVDTTLVERAAREVFDTTPPAAPDSASRRRRSRRRSRSEWAVWGLAVGVAVLLGGSVGWWLGHQGEAPRAAPLAASAPLAPVAKASAAAASVPAAMTPAASSADASPEAWTLPDEPSAWRQLAATWNVQLGEADPCADLQRNTRLLCLRATLPWNQVRPLDRPGWLLWRDAQGQERPVLLVGLDERVALLSRDGVLQAVPLERLARDWRGVFATLWRPPDGYSGALTAGRSGPAVDALAQGLARWAGQPLPEPGATLDAALLARLQAFQRAQGLVDDGVAGPATFMLLNRVTGVAEPRLRRPDAAAR</sequence>
<keyword evidence="1" id="KW-0472">Membrane</keyword>
<dbReference type="Pfam" id="PF01471">
    <property type="entry name" value="PG_binding_1"/>
    <property type="match status" value="1"/>
</dbReference>
<dbReference type="EMBL" id="JAGQDE010000006">
    <property type="protein sequence ID" value="MBQ0959010.1"/>
    <property type="molecule type" value="Genomic_DNA"/>
</dbReference>
<evidence type="ECO:0000313" key="3">
    <source>
        <dbReference type="EMBL" id="MBQ0959010.1"/>
    </source>
</evidence>
<dbReference type="InterPro" id="IPR036365">
    <property type="entry name" value="PGBD-like_sf"/>
</dbReference>
<feature type="transmembrane region" description="Helical" evidence="1">
    <location>
        <begin position="297"/>
        <end position="318"/>
    </location>
</feature>
<dbReference type="InterPro" id="IPR036366">
    <property type="entry name" value="PGBDSf"/>
</dbReference>
<feature type="domain" description="AAA+ ATPase" evidence="2">
    <location>
        <begin position="42"/>
        <end position="191"/>
    </location>
</feature>
<dbReference type="InterPro" id="IPR052026">
    <property type="entry name" value="ExeA_AAA_ATPase_DNA-bind"/>
</dbReference>
<dbReference type="CDD" id="cd00009">
    <property type="entry name" value="AAA"/>
    <property type="match status" value="1"/>
</dbReference>
<dbReference type="InterPro" id="IPR027417">
    <property type="entry name" value="P-loop_NTPase"/>
</dbReference>
<keyword evidence="1" id="KW-0812">Transmembrane</keyword>
<name>A0A941BQE1_9BURK</name>
<protein>
    <submittedName>
        <fullName evidence="3">AAA family ATPase</fullName>
    </submittedName>
</protein>
<keyword evidence="4" id="KW-1185">Reference proteome</keyword>
<evidence type="ECO:0000259" key="2">
    <source>
        <dbReference type="SMART" id="SM00382"/>
    </source>
</evidence>
<dbReference type="GO" id="GO:0016887">
    <property type="term" value="F:ATP hydrolysis activity"/>
    <property type="evidence" value="ECO:0007669"/>
    <property type="project" value="InterPro"/>
</dbReference>
<proteinExistence type="predicted"/>
<dbReference type="SUPFAM" id="SSF47090">
    <property type="entry name" value="PGBD-like"/>
    <property type="match status" value="1"/>
</dbReference>
<evidence type="ECO:0000256" key="1">
    <source>
        <dbReference type="SAM" id="Phobius"/>
    </source>
</evidence>
<dbReference type="InterPro" id="IPR003593">
    <property type="entry name" value="AAA+_ATPase"/>
</dbReference>
<evidence type="ECO:0000313" key="4">
    <source>
        <dbReference type="Proteomes" id="UP000678374"/>
    </source>
</evidence>
<organism evidence="3 4">
    <name type="scientific">Ideonella aquatica</name>
    <dbReference type="NCBI Taxonomy" id="2824119"/>
    <lineage>
        <taxon>Bacteria</taxon>
        <taxon>Pseudomonadati</taxon>
        <taxon>Pseudomonadota</taxon>
        <taxon>Betaproteobacteria</taxon>
        <taxon>Burkholderiales</taxon>
        <taxon>Sphaerotilaceae</taxon>
        <taxon>Ideonella</taxon>
    </lineage>
</organism>
<dbReference type="SMART" id="SM00382">
    <property type="entry name" value="AAA"/>
    <property type="match status" value="1"/>
</dbReference>
<dbReference type="InterPro" id="IPR049945">
    <property type="entry name" value="AAA_22"/>
</dbReference>
<dbReference type="Gene3D" id="3.40.50.300">
    <property type="entry name" value="P-loop containing nucleotide triphosphate hydrolases"/>
    <property type="match status" value="1"/>
</dbReference>
<accession>A0A941BQE1</accession>
<dbReference type="Pfam" id="PF13401">
    <property type="entry name" value="AAA_22"/>
    <property type="match status" value="1"/>
</dbReference>
<dbReference type="RefSeq" id="WP_210801531.1">
    <property type="nucleotide sequence ID" value="NZ_JAGQDE010000006.1"/>
</dbReference>